<proteinExistence type="predicted"/>
<keyword evidence="3" id="KW-1185">Reference proteome</keyword>
<dbReference type="EMBL" id="JBHSBN010000008">
    <property type="protein sequence ID" value="MFC4107205.1"/>
    <property type="molecule type" value="Genomic_DNA"/>
</dbReference>
<sequence length="380" mass="40107">MRLVDGADPPDATESAPALRDERVQWSIDLPPADDGHLLVTPDGRVVVSTRRFLAVVHPSGRPGWLVRTDLGLLGEPVLLAGDKVLRDEDGNLVTRDLTTGATTVSIAVPGVSGMAAGPDGDLLHSAWIQDRGPMLCRSAPDGPVRWAVPLTEPFVTLLATRDRVLVADGGSVRAYDLAGTALWSADRDGFREPDAPTPTDGRVHGPLRALPDGRILVEFAEPDGHGFYLLDPAAATVDRLAAPVGLRSPVAVLPGDGPGRLVAAGPGGRAASGGVGGAMHLTDDTGRLVWSHPLPTPPQALLAPAPDRALVVCGPTLDRWNDYHRWYDLSDECLVRCVGVAGEQVWTWRAPVPLTYRPAVGPDGTVFVAGPGRLWALTQ</sequence>
<comment type="caution">
    <text evidence="2">The sequence shown here is derived from an EMBL/GenBank/DDBJ whole genome shotgun (WGS) entry which is preliminary data.</text>
</comment>
<evidence type="ECO:0000259" key="1">
    <source>
        <dbReference type="Pfam" id="PF13360"/>
    </source>
</evidence>
<dbReference type="Pfam" id="PF13360">
    <property type="entry name" value="PQQ_2"/>
    <property type="match status" value="1"/>
</dbReference>
<evidence type="ECO:0000313" key="2">
    <source>
        <dbReference type="EMBL" id="MFC4107205.1"/>
    </source>
</evidence>
<dbReference type="InterPro" id="IPR015943">
    <property type="entry name" value="WD40/YVTN_repeat-like_dom_sf"/>
</dbReference>
<evidence type="ECO:0000313" key="3">
    <source>
        <dbReference type="Proteomes" id="UP001595868"/>
    </source>
</evidence>
<name>A0ABV8KM65_9ACTN</name>
<dbReference type="Gene3D" id="2.130.10.10">
    <property type="entry name" value="YVTN repeat-like/Quinoprotein amine dehydrogenase"/>
    <property type="match status" value="1"/>
</dbReference>
<dbReference type="Proteomes" id="UP001595868">
    <property type="component" value="Unassembled WGS sequence"/>
</dbReference>
<dbReference type="InterPro" id="IPR011047">
    <property type="entry name" value="Quinoprotein_ADH-like_sf"/>
</dbReference>
<reference evidence="3" key="1">
    <citation type="journal article" date="2019" name="Int. J. Syst. Evol. Microbiol.">
        <title>The Global Catalogue of Microorganisms (GCM) 10K type strain sequencing project: providing services to taxonomists for standard genome sequencing and annotation.</title>
        <authorList>
            <consortium name="The Broad Institute Genomics Platform"/>
            <consortium name="The Broad Institute Genome Sequencing Center for Infectious Disease"/>
            <person name="Wu L."/>
            <person name="Ma J."/>
        </authorList>
    </citation>
    <scope>NUCLEOTIDE SEQUENCE [LARGE SCALE GENOMIC DNA]</scope>
    <source>
        <strain evidence="3">2902at01</strain>
    </source>
</reference>
<feature type="domain" description="Pyrrolo-quinoline quinone repeat" evidence="1">
    <location>
        <begin position="113"/>
        <end position="189"/>
    </location>
</feature>
<dbReference type="RefSeq" id="WP_377545833.1">
    <property type="nucleotide sequence ID" value="NZ_JBHSBN010000008.1"/>
</dbReference>
<accession>A0ABV8KM65</accession>
<gene>
    <name evidence="2" type="ORF">ACFOX0_14885</name>
</gene>
<dbReference type="InterPro" id="IPR002372">
    <property type="entry name" value="PQQ_rpt_dom"/>
</dbReference>
<dbReference type="SUPFAM" id="SSF50998">
    <property type="entry name" value="Quinoprotein alcohol dehydrogenase-like"/>
    <property type="match status" value="1"/>
</dbReference>
<organism evidence="2 3">
    <name type="scientific">Micromonospora zhanjiangensis</name>
    <dbReference type="NCBI Taxonomy" id="1522057"/>
    <lineage>
        <taxon>Bacteria</taxon>
        <taxon>Bacillati</taxon>
        <taxon>Actinomycetota</taxon>
        <taxon>Actinomycetes</taxon>
        <taxon>Micromonosporales</taxon>
        <taxon>Micromonosporaceae</taxon>
        <taxon>Micromonospora</taxon>
    </lineage>
</organism>
<protein>
    <submittedName>
        <fullName evidence="2">PQQ-binding-like beta-propeller repeat protein</fullName>
    </submittedName>
</protein>